<dbReference type="GO" id="GO:0008010">
    <property type="term" value="F:structural constituent of chitin-based larval cuticle"/>
    <property type="evidence" value="ECO:0007669"/>
    <property type="project" value="TreeGrafter"/>
</dbReference>
<keyword evidence="2 3" id="KW-0193">Cuticle</keyword>
<evidence type="ECO:0000313" key="5">
    <source>
        <dbReference type="EMBL" id="GIY03309.1"/>
    </source>
</evidence>
<dbReference type="PROSITE" id="PS51155">
    <property type="entry name" value="CHIT_BIND_RR_2"/>
    <property type="match status" value="1"/>
</dbReference>
<organism evidence="5 6">
    <name type="scientific">Caerostris darwini</name>
    <dbReference type="NCBI Taxonomy" id="1538125"/>
    <lineage>
        <taxon>Eukaryota</taxon>
        <taxon>Metazoa</taxon>
        <taxon>Ecdysozoa</taxon>
        <taxon>Arthropoda</taxon>
        <taxon>Chelicerata</taxon>
        <taxon>Arachnida</taxon>
        <taxon>Araneae</taxon>
        <taxon>Araneomorphae</taxon>
        <taxon>Entelegynae</taxon>
        <taxon>Araneoidea</taxon>
        <taxon>Araneidae</taxon>
        <taxon>Caerostris</taxon>
    </lineage>
</organism>
<dbReference type="Proteomes" id="UP001054837">
    <property type="component" value="Unassembled WGS sequence"/>
</dbReference>
<evidence type="ECO:0000256" key="4">
    <source>
        <dbReference type="SAM" id="SignalP"/>
    </source>
</evidence>
<gene>
    <name evidence="5" type="primary">AVEN_27941_1</name>
    <name evidence="5" type="ORF">CDAR_430591</name>
</gene>
<dbReference type="InterPro" id="IPR031311">
    <property type="entry name" value="CHIT_BIND_RR_consensus"/>
</dbReference>
<dbReference type="PROSITE" id="PS00233">
    <property type="entry name" value="CHIT_BIND_RR_1"/>
    <property type="match status" value="1"/>
</dbReference>
<keyword evidence="6" id="KW-1185">Reference proteome</keyword>
<reference evidence="5 6" key="1">
    <citation type="submission" date="2021-06" db="EMBL/GenBank/DDBJ databases">
        <title>Caerostris darwini draft genome.</title>
        <authorList>
            <person name="Kono N."/>
            <person name="Arakawa K."/>
        </authorList>
    </citation>
    <scope>NUCLEOTIDE SEQUENCE [LARGE SCALE GENOMIC DNA]</scope>
</reference>
<dbReference type="PANTHER" id="PTHR10380:SF235">
    <property type="entry name" value="CUTICULAR PROTEIN 73D, ISOFORM B"/>
    <property type="match status" value="1"/>
</dbReference>
<feature type="chain" id="PRO_5043876108" evidence="4">
    <location>
        <begin position="21"/>
        <end position="140"/>
    </location>
</feature>
<evidence type="ECO:0000256" key="1">
    <source>
        <dbReference type="ARBA" id="ARBA00002980"/>
    </source>
</evidence>
<evidence type="ECO:0000256" key="2">
    <source>
        <dbReference type="ARBA" id="ARBA00022460"/>
    </source>
</evidence>
<dbReference type="InterPro" id="IPR050468">
    <property type="entry name" value="Cuticle_Struct_Prot"/>
</dbReference>
<dbReference type="InterPro" id="IPR000618">
    <property type="entry name" value="Insect_cuticle"/>
</dbReference>
<protein>
    <submittedName>
        <fullName evidence="5">Uncharacterized protein</fullName>
    </submittedName>
</protein>
<comment type="caution">
    <text evidence="5">The sequence shown here is derived from an EMBL/GenBank/DDBJ whole genome shotgun (WGS) entry which is preliminary data.</text>
</comment>
<dbReference type="AlphaFoldDB" id="A0AAV4Q4F1"/>
<comment type="function">
    <text evidence="1">Component of the rigid cuticle of the spider.</text>
</comment>
<dbReference type="GO" id="GO:0062129">
    <property type="term" value="C:chitin-based extracellular matrix"/>
    <property type="evidence" value="ECO:0007669"/>
    <property type="project" value="TreeGrafter"/>
</dbReference>
<dbReference type="EMBL" id="BPLQ01003792">
    <property type="protein sequence ID" value="GIY03309.1"/>
    <property type="molecule type" value="Genomic_DNA"/>
</dbReference>
<dbReference type="PRINTS" id="PR00947">
    <property type="entry name" value="CUTICLE"/>
</dbReference>
<accession>A0AAV4Q4F1</accession>
<proteinExistence type="predicted"/>
<evidence type="ECO:0000313" key="6">
    <source>
        <dbReference type="Proteomes" id="UP001054837"/>
    </source>
</evidence>
<name>A0AAV4Q4F1_9ARAC</name>
<dbReference type="PANTHER" id="PTHR10380">
    <property type="entry name" value="CUTICLE PROTEIN"/>
    <property type="match status" value="1"/>
</dbReference>
<dbReference type="Pfam" id="PF00379">
    <property type="entry name" value="Chitin_bind_4"/>
    <property type="match status" value="1"/>
</dbReference>
<sequence>MASRSSTALLLMMVVAIATTAPTLDDLPPEQEVEVESHSPYTFGYEFGDGQGMVQHRQESSDINGEVKGSYGYSDANGVYRTVEYIADVNGYRAIIRSNEPGLSNQDSADASFIVEPPPPEVVLQQILPMSSTETDVTEI</sequence>
<keyword evidence="4" id="KW-0732">Signal</keyword>
<evidence type="ECO:0000256" key="3">
    <source>
        <dbReference type="PROSITE-ProRule" id="PRU00497"/>
    </source>
</evidence>
<feature type="signal peptide" evidence="4">
    <location>
        <begin position="1"/>
        <end position="20"/>
    </location>
</feature>